<accession>A0A0B4XRS0</accession>
<organism evidence="8 9">
    <name type="scientific">Isoalcanivorax pacificus W11-5</name>
    <dbReference type="NCBI Taxonomy" id="391936"/>
    <lineage>
        <taxon>Bacteria</taxon>
        <taxon>Pseudomonadati</taxon>
        <taxon>Pseudomonadota</taxon>
        <taxon>Gammaproteobacteria</taxon>
        <taxon>Oceanospirillales</taxon>
        <taxon>Alcanivoracaceae</taxon>
        <taxon>Isoalcanivorax</taxon>
    </lineage>
</organism>
<dbReference type="PANTHER" id="PTHR30558:SF3">
    <property type="entry name" value="BIOPOLYMER TRANSPORT PROTEIN EXBD-RELATED"/>
    <property type="match status" value="1"/>
</dbReference>
<evidence type="ECO:0000256" key="4">
    <source>
        <dbReference type="ARBA" id="ARBA00022692"/>
    </source>
</evidence>
<gene>
    <name evidence="8" type="ORF">S7S_13755</name>
</gene>
<sequence>MNGMLSQQPPRRPAMEPALPLINVVFLLLVFFMVAGQISADKVTVEAPLSKSELAEESEGLMLTLDMQGQLTHAGEPVTLEGIAALLPDSDGETPPPVRLLADAGTRLQAMRPVLKALQQAGVEEVRLVTREAR</sequence>
<dbReference type="HOGENOM" id="CLU_085305_4_0_6"/>
<evidence type="ECO:0000256" key="5">
    <source>
        <dbReference type="ARBA" id="ARBA00022989"/>
    </source>
</evidence>
<dbReference type="RefSeq" id="WP_008734106.1">
    <property type="nucleotide sequence ID" value="NZ_CP004387.1"/>
</dbReference>
<evidence type="ECO:0000256" key="3">
    <source>
        <dbReference type="ARBA" id="ARBA00022475"/>
    </source>
</evidence>
<protein>
    <submittedName>
        <fullName evidence="8">Ferric siderophore transport system inner membrane protein E</fullName>
    </submittedName>
</protein>
<dbReference type="STRING" id="391936.S7S_13755"/>
<keyword evidence="5" id="KW-1133">Transmembrane helix</keyword>
<evidence type="ECO:0000256" key="6">
    <source>
        <dbReference type="ARBA" id="ARBA00023136"/>
    </source>
</evidence>
<dbReference type="Gene3D" id="3.30.420.270">
    <property type="match status" value="1"/>
</dbReference>
<keyword evidence="7" id="KW-0813">Transport</keyword>
<dbReference type="InterPro" id="IPR003400">
    <property type="entry name" value="ExbD"/>
</dbReference>
<proteinExistence type="inferred from homology"/>
<keyword evidence="7" id="KW-0653">Protein transport</keyword>
<name>A0A0B4XRS0_9GAMM</name>
<reference evidence="8 9" key="1">
    <citation type="journal article" date="2012" name="J. Bacteriol.">
        <title>Genome sequence of an alkane-degrading bacterium, Alcanivorax pacificus type strain W11-5, isolated from deep sea sediment.</title>
        <authorList>
            <person name="Lai Q."/>
            <person name="Shao Z."/>
        </authorList>
    </citation>
    <scope>NUCLEOTIDE SEQUENCE [LARGE SCALE GENOMIC DNA]</scope>
    <source>
        <strain evidence="8 9">W11-5</strain>
    </source>
</reference>
<evidence type="ECO:0000313" key="8">
    <source>
        <dbReference type="EMBL" id="AJD49163.1"/>
    </source>
</evidence>
<evidence type="ECO:0000256" key="7">
    <source>
        <dbReference type="RuleBase" id="RU003879"/>
    </source>
</evidence>
<dbReference type="GO" id="GO:0015031">
    <property type="term" value="P:protein transport"/>
    <property type="evidence" value="ECO:0007669"/>
    <property type="project" value="UniProtKB-KW"/>
</dbReference>
<evidence type="ECO:0000313" key="9">
    <source>
        <dbReference type="Proteomes" id="UP000006764"/>
    </source>
</evidence>
<keyword evidence="6" id="KW-0472">Membrane</keyword>
<keyword evidence="3" id="KW-1003">Cell membrane</keyword>
<dbReference type="Proteomes" id="UP000006764">
    <property type="component" value="Chromosome"/>
</dbReference>
<dbReference type="EMBL" id="CP004387">
    <property type="protein sequence ID" value="AJD49163.1"/>
    <property type="molecule type" value="Genomic_DNA"/>
</dbReference>
<dbReference type="KEGG" id="apac:S7S_13755"/>
<dbReference type="GO" id="GO:0005886">
    <property type="term" value="C:plasma membrane"/>
    <property type="evidence" value="ECO:0007669"/>
    <property type="project" value="UniProtKB-SubCell"/>
</dbReference>
<dbReference type="Pfam" id="PF02472">
    <property type="entry name" value="ExbD"/>
    <property type="match status" value="1"/>
</dbReference>
<dbReference type="AlphaFoldDB" id="A0A0B4XRS0"/>
<dbReference type="PANTHER" id="PTHR30558">
    <property type="entry name" value="EXBD MEMBRANE COMPONENT OF PMF-DRIVEN MACROMOLECULE IMPORT SYSTEM"/>
    <property type="match status" value="1"/>
</dbReference>
<evidence type="ECO:0000256" key="2">
    <source>
        <dbReference type="ARBA" id="ARBA00005811"/>
    </source>
</evidence>
<comment type="similarity">
    <text evidence="2 7">Belongs to the ExbD/TolR family.</text>
</comment>
<comment type="subcellular location">
    <subcellularLocation>
        <location evidence="1">Cell membrane</location>
        <topology evidence="1">Single-pass membrane protein</topology>
    </subcellularLocation>
    <subcellularLocation>
        <location evidence="7">Cell membrane</location>
        <topology evidence="7">Single-pass type II membrane protein</topology>
    </subcellularLocation>
</comment>
<keyword evidence="4 7" id="KW-0812">Transmembrane</keyword>
<dbReference type="GO" id="GO:0022857">
    <property type="term" value="F:transmembrane transporter activity"/>
    <property type="evidence" value="ECO:0007669"/>
    <property type="project" value="InterPro"/>
</dbReference>
<evidence type="ECO:0000256" key="1">
    <source>
        <dbReference type="ARBA" id="ARBA00004162"/>
    </source>
</evidence>
<keyword evidence="9" id="KW-1185">Reference proteome</keyword>